<feature type="compositionally biased region" description="Pro residues" evidence="2">
    <location>
        <begin position="1"/>
        <end position="49"/>
    </location>
</feature>
<keyword evidence="5" id="KW-1185">Reference proteome</keyword>
<dbReference type="SUPFAM" id="SSF49879">
    <property type="entry name" value="SMAD/FHA domain"/>
    <property type="match status" value="1"/>
</dbReference>
<proteinExistence type="predicted"/>
<evidence type="ECO:0000259" key="3">
    <source>
        <dbReference type="PROSITE" id="PS50006"/>
    </source>
</evidence>
<accession>A0A8T0IZE5</accession>
<keyword evidence="1" id="KW-0175">Coiled coil</keyword>
<dbReference type="PANTHER" id="PTHR47458:SF1">
    <property type="entry name" value="SMAD_FHA DOMAIN-CONTAINING PROTEIN"/>
    <property type="match status" value="1"/>
</dbReference>
<dbReference type="InterPro" id="IPR000253">
    <property type="entry name" value="FHA_dom"/>
</dbReference>
<protein>
    <recommendedName>
        <fullName evidence="3">FHA domain-containing protein</fullName>
    </recommendedName>
</protein>
<name>A0A8T0IZE5_CERPU</name>
<evidence type="ECO:0000313" key="5">
    <source>
        <dbReference type="Proteomes" id="UP000822688"/>
    </source>
</evidence>
<dbReference type="InterPro" id="IPR008984">
    <property type="entry name" value="SMAD_FHA_dom_sf"/>
</dbReference>
<dbReference type="SMART" id="SM00240">
    <property type="entry name" value="FHA"/>
    <property type="match status" value="1"/>
</dbReference>
<organism evidence="4 5">
    <name type="scientific">Ceratodon purpureus</name>
    <name type="common">Fire moss</name>
    <name type="synonym">Dicranum purpureum</name>
    <dbReference type="NCBI Taxonomy" id="3225"/>
    <lineage>
        <taxon>Eukaryota</taxon>
        <taxon>Viridiplantae</taxon>
        <taxon>Streptophyta</taxon>
        <taxon>Embryophyta</taxon>
        <taxon>Bryophyta</taxon>
        <taxon>Bryophytina</taxon>
        <taxon>Bryopsida</taxon>
        <taxon>Dicranidae</taxon>
        <taxon>Pseudoditrichales</taxon>
        <taxon>Ditrichaceae</taxon>
        <taxon>Ceratodon</taxon>
    </lineage>
</organism>
<feature type="compositionally biased region" description="Basic and acidic residues" evidence="2">
    <location>
        <begin position="1007"/>
        <end position="1024"/>
    </location>
</feature>
<feature type="region of interest" description="Disordered" evidence="2">
    <location>
        <begin position="216"/>
        <end position="258"/>
    </location>
</feature>
<sequence>MASSAGPPPALAPLPTPTPASAPAPAPPPPAPAPAPAPAPPPAPTPAPCAPQRSDDVMVVAATLAQQPCPLSRPIPGLWGMLTAVSNNARKRHQGSHIMLQHSEHVLGRTVREISCLIDSPNVSARHCTISRRFLGSDGRLLHPNHIPNAATDRLVACIRDSSSNGTYINFDRLQRNGEEVQLRHGDVISLVGTPENAETAFSFVYREVSHHTTQAVPLVPTVPGEASGHPNKRKDSPPDDLGDTVGGDAKRIKGLGNGGVSGPIMLNDVRQLQRSNEELRVLVETHMMDAEKIRSEYRNAEARHASELKEVQAVLAEKFSAQQEELKLSLATKEFDLEASAALCLQQESSIELLQQRLASEAKSRVDAEEVIDGLKSRVEELEKLLEEERLKISKERAEAEVSLRAALDRIRMEAAENLKRYEEAAVRQQEQQNDIILALQEGEKEYRAAAEISRKKLDSERAAVVAAEEKARRLEAQLQEEKVLNLSAHNRADESEVKLRQTCKELEDEKKAREMAQTRISTLEVEKEALSRNLELEKQRLEGARERIVLRETQLRAFHSTAAEIATLQQRQQDQLSMMIRTLEDGDSDNDHDNTNVRSTSLSTKAHPDPLHYSEHQSSRRIQKVRGASRSTSGSRPMQVDMGAEHIGVQDDEKSKGTAIYDDTEGDTQQDDCSNASHSATRSSDVNIPPTQIVAQTDSCGGLKIGGIPASIYGQAGYLQHVHGRAELTNGDIGGTQLENGEVGFTQLAIVDMGCTQLNHEVNLEGASPRARCEVLSADQGRGTGLDGIPAVHRDRTMKGETAHPDSTGVRAGNLLDSTGHSDEEERGVSIGALRAEATFRESVTENRKYRRDSLCTADLLASEVAGSWAMATPATADGENDSSSAERYYGKEENRRISDDGAEYAASQVATNNVAGERHPEGNAGCNEGKFPSEVDVNVDVDIDMSQTTPKHNITTVEPQRLQEQGAVNGMLNIAALGFGKFHEHGRHVVGGSDNSSDTSSTEDGSREDGEIGASELRDSEPVSPLMYAQ</sequence>
<feature type="compositionally biased region" description="Basic and acidic residues" evidence="2">
    <location>
        <begin position="608"/>
        <end position="620"/>
    </location>
</feature>
<feature type="region of interest" description="Disordered" evidence="2">
    <location>
        <begin position="1"/>
        <end position="52"/>
    </location>
</feature>
<evidence type="ECO:0000256" key="1">
    <source>
        <dbReference type="SAM" id="Coils"/>
    </source>
</evidence>
<feature type="coiled-coil region" evidence="1">
    <location>
        <begin position="459"/>
        <end position="549"/>
    </location>
</feature>
<evidence type="ECO:0000313" key="4">
    <source>
        <dbReference type="EMBL" id="KAG0589094.1"/>
    </source>
</evidence>
<feature type="region of interest" description="Disordered" evidence="2">
    <location>
        <begin position="586"/>
        <end position="691"/>
    </location>
</feature>
<evidence type="ECO:0000256" key="2">
    <source>
        <dbReference type="SAM" id="MobiDB-lite"/>
    </source>
</evidence>
<comment type="caution">
    <text evidence="4">The sequence shown here is derived from an EMBL/GenBank/DDBJ whole genome shotgun (WGS) entry which is preliminary data.</text>
</comment>
<dbReference type="Gene3D" id="2.60.200.20">
    <property type="match status" value="1"/>
</dbReference>
<feature type="region of interest" description="Disordered" evidence="2">
    <location>
        <begin position="991"/>
        <end position="1033"/>
    </location>
</feature>
<dbReference type="PANTHER" id="PTHR47458">
    <property type="entry name" value="SMAD/FHA DOMAIN-CONTAINING PROTEIN"/>
    <property type="match status" value="1"/>
</dbReference>
<feature type="coiled-coil region" evidence="1">
    <location>
        <begin position="366"/>
        <end position="434"/>
    </location>
</feature>
<dbReference type="Pfam" id="PF00498">
    <property type="entry name" value="FHA"/>
    <property type="match status" value="1"/>
</dbReference>
<reference evidence="4" key="1">
    <citation type="submission" date="2020-06" db="EMBL/GenBank/DDBJ databases">
        <title>WGS assembly of Ceratodon purpureus strain R40.</title>
        <authorList>
            <person name="Carey S.B."/>
            <person name="Jenkins J."/>
            <person name="Shu S."/>
            <person name="Lovell J.T."/>
            <person name="Sreedasyam A."/>
            <person name="Maumus F."/>
            <person name="Tiley G.P."/>
            <person name="Fernandez-Pozo N."/>
            <person name="Barry K."/>
            <person name="Chen C."/>
            <person name="Wang M."/>
            <person name="Lipzen A."/>
            <person name="Daum C."/>
            <person name="Saski C.A."/>
            <person name="Payton A.C."/>
            <person name="Mcbreen J.C."/>
            <person name="Conrad R.E."/>
            <person name="Kollar L.M."/>
            <person name="Olsson S."/>
            <person name="Huttunen S."/>
            <person name="Landis J.B."/>
            <person name="Wickett N.J."/>
            <person name="Johnson M.G."/>
            <person name="Rensing S.A."/>
            <person name="Grimwood J."/>
            <person name="Schmutz J."/>
            <person name="Mcdaniel S.F."/>
        </authorList>
    </citation>
    <scope>NUCLEOTIDE SEQUENCE</scope>
    <source>
        <strain evidence="4">R40</strain>
    </source>
</reference>
<feature type="compositionally biased region" description="Polar residues" evidence="2">
    <location>
        <begin position="673"/>
        <end position="691"/>
    </location>
</feature>
<feature type="domain" description="FHA" evidence="3">
    <location>
        <begin position="105"/>
        <end position="174"/>
    </location>
</feature>
<dbReference type="Proteomes" id="UP000822688">
    <property type="component" value="Chromosome 2"/>
</dbReference>
<dbReference type="AlphaFoldDB" id="A0A8T0IZE5"/>
<gene>
    <name evidence="4" type="ORF">KC19_2G290900</name>
</gene>
<feature type="coiled-coil region" evidence="1">
    <location>
        <begin position="284"/>
        <end position="311"/>
    </location>
</feature>
<dbReference type="EMBL" id="CM026422">
    <property type="protein sequence ID" value="KAG0589094.1"/>
    <property type="molecule type" value="Genomic_DNA"/>
</dbReference>
<feature type="compositionally biased region" description="Low complexity" evidence="2">
    <location>
        <begin position="994"/>
        <end position="1006"/>
    </location>
</feature>
<dbReference type="PROSITE" id="PS50006">
    <property type="entry name" value="FHA_DOMAIN"/>
    <property type="match status" value="1"/>
</dbReference>